<evidence type="ECO:0000256" key="10">
    <source>
        <dbReference type="ARBA" id="ARBA00048164"/>
    </source>
</evidence>
<evidence type="ECO:0000256" key="12">
    <source>
        <dbReference type="SAM" id="Phobius"/>
    </source>
</evidence>
<dbReference type="InterPro" id="IPR001104">
    <property type="entry name" value="3-oxo-5_a-steroid_4-DH_C"/>
</dbReference>
<dbReference type="PANTHER" id="PTHR10556:SF43">
    <property type="entry name" value="STEROID 5-ALPHA-REDUCTASE DET2"/>
    <property type="match status" value="1"/>
</dbReference>
<dbReference type="InParanoid" id="A0A6I9R9Q1"/>
<evidence type="ECO:0000256" key="7">
    <source>
        <dbReference type="ARBA" id="ARBA00023002"/>
    </source>
</evidence>
<reference evidence="15" key="1">
    <citation type="submission" date="2025-08" db="UniProtKB">
        <authorList>
            <consortium name="RefSeq"/>
        </authorList>
    </citation>
    <scope>IDENTIFICATION</scope>
</reference>
<comment type="pathway">
    <text evidence="2">Hormone biosynthesis.</text>
</comment>
<dbReference type="Gene3D" id="1.20.120.1630">
    <property type="match status" value="1"/>
</dbReference>
<evidence type="ECO:0000256" key="4">
    <source>
        <dbReference type="ARBA" id="ARBA00012049"/>
    </source>
</evidence>
<dbReference type="Proteomes" id="UP000504607">
    <property type="component" value="Chromosome 5"/>
</dbReference>
<gene>
    <name evidence="15" type="primary">LOC105046291</name>
</gene>
<accession>A0A6I9R9Q1</accession>
<evidence type="ECO:0000259" key="13">
    <source>
        <dbReference type="Pfam" id="PF02544"/>
    </source>
</evidence>
<dbReference type="PANTHER" id="PTHR10556">
    <property type="entry name" value="3-OXO-5-ALPHA-STEROID 4-DEHYDROGENASE"/>
    <property type="match status" value="1"/>
</dbReference>
<dbReference type="GO" id="GO:0047751">
    <property type="term" value="F:3-oxo-5-alpha-steroid 4-dehydrogenase (NADP+) activity"/>
    <property type="evidence" value="ECO:0007669"/>
    <property type="project" value="UniProtKB-EC"/>
</dbReference>
<keyword evidence="8 12" id="KW-0472">Membrane</keyword>
<dbReference type="Pfam" id="PF02544">
    <property type="entry name" value="Steroid_dh"/>
    <property type="match status" value="1"/>
</dbReference>
<comment type="pathway">
    <text evidence="11">Steroid biosynthesis.</text>
</comment>
<dbReference type="PROSITE" id="PS50244">
    <property type="entry name" value="S5A_REDUCTASE"/>
    <property type="match status" value="1"/>
</dbReference>
<evidence type="ECO:0000313" key="15">
    <source>
        <dbReference type="RefSeq" id="XP_010923145.2"/>
    </source>
</evidence>
<organism evidence="14 15">
    <name type="scientific">Elaeis guineensis var. tenera</name>
    <name type="common">Oil palm</name>
    <dbReference type="NCBI Taxonomy" id="51953"/>
    <lineage>
        <taxon>Eukaryota</taxon>
        <taxon>Viridiplantae</taxon>
        <taxon>Streptophyta</taxon>
        <taxon>Embryophyta</taxon>
        <taxon>Tracheophyta</taxon>
        <taxon>Spermatophyta</taxon>
        <taxon>Magnoliopsida</taxon>
        <taxon>Liliopsida</taxon>
        <taxon>Arecaceae</taxon>
        <taxon>Arecoideae</taxon>
        <taxon>Cocoseae</taxon>
        <taxon>Elaeidinae</taxon>
        <taxon>Elaeis</taxon>
    </lineage>
</organism>
<dbReference type="GO" id="GO:0016132">
    <property type="term" value="P:brassinosteroid biosynthetic process"/>
    <property type="evidence" value="ECO:0007669"/>
    <property type="project" value="TreeGrafter"/>
</dbReference>
<comment type="similarity">
    <text evidence="3">Belongs to the steroid 5-alpha reductase family.</text>
</comment>
<dbReference type="InterPro" id="IPR039357">
    <property type="entry name" value="SRD5A/TECR"/>
</dbReference>
<dbReference type="RefSeq" id="XP_010923145.2">
    <property type="nucleotide sequence ID" value="XM_010924843.3"/>
</dbReference>
<dbReference type="EC" id="1.3.1.22" evidence="4"/>
<dbReference type="KEGG" id="egu:105046291"/>
<feature type="transmembrane region" description="Helical" evidence="12">
    <location>
        <begin position="173"/>
        <end position="191"/>
    </location>
</feature>
<comment type="subcellular location">
    <subcellularLocation>
        <location evidence="1">Membrane</location>
        <topology evidence="1">Multi-pass membrane protein</topology>
    </subcellularLocation>
</comment>
<protein>
    <recommendedName>
        <fullName evidence="4">3-oxo-5alpha-steroid 4-dehydrogenase (NADP(+))</fullName>
        <ecNumber evidence="4">1.3.1.22</ecNumber>
    </recommendedName>
</protein>
<dbReference type="AlphaFoldDB" id="A0A6I9R9Q1"/>
<feature type="transmembrane region" description="Helical" evidence="12">
    <location>
        <begin position="270"/>
        <end position="288"/>
    </location>
</feature>
<feature type="transmembrane region" description="Helical" evidence="12">
    <location>
        <begin position="112"/>
        <end position="130"/>
    </location>
</feature>
<dbReference type="OrthoDB" id="5788137at2759"/>
<evidence type="ECO:0000256" key="8">
    <source>
        <dbReference type="ARBA" id="ARBA00023136"/>
    </source>
</evidence>
<sequence>MSRMANGNRLPILNQSTKSVRRFSPIPPSPVLKPASRASPWPVCLPLLLPVVQGQEEAEKRMESSLSDETLFRRALVILYVMCPLTVLSLRFLVAPYGRHARSGWGPALPPALAWVLMESPTLWLTLLLLPRGRHRSHPFALAILALYLLHYIHRTLIYPLRLSINSRSKSGFPVVIALSAFSFNLLNAYLQARSASHYAEYPAAAAFGLWVWLRVLVGMGIFFWGMSVNIRSDLALLRLKAEGGGYKIPRGGWFEWVTCPNYMGEAAEWLGWAVVACSPAALAFFLYTCSNLVPRARAHHQWYLEKFGEDYPRSRKAVVPLVY</sequence>
<evidence type="ECO:0000313" key="14">
    <source>
        <dbReference type="Proteomes" id="UP000504607"/>
    </source>
</evidence>
<evidence type="ECO:0000256" key="1">
    <source>
        <dbReference type="ARBA" id="ARBA00004141"/>
    </source>
</evidence>
<keyword evidence="7" id="KW-0560">Oxidoreductase</keyword>
<feature type="transmembrane region" description="Helical" evidence="12">
    <location>
        <begin position="142"/>
        <end position="161"/>
    </location>
</feature>
<feature type="transmembrane region" description="Helical" evidence="12">
    <location>
        <begin position="71"/>
        <end position="92"/>
    </location>
</feature>
<comment type="catalytic activity">
    <reaction evidence="10">
        <text>a 3-oxo-5alpha-steroid + NADP(+) = a 3-oxo-Delta(4)-steroid + NADPH + H(+)</text>
        <dbReference type="Rhea" id="RHEA:54384"/>
        <dbReference type="ChEBI" id="CHEBI:13601"/>
        <dbReference type="ChEBI" id="CHEBI:15378"/>
        <dbReference type="ChEBI" id="CHEBI:47909"/>
        <dbReference type="ChEBI" id="CHEBI:57783"/>
        <dbReference type="ChEBI" id="CHEBI:58349"/>
        <dbReference type="EC" id="1.3.1.22"/>
    </reaction>
</comment>
<comment type="pathway">
    <text evidence="9">Plant hormone biosynthesis; brassinosteroid biosynthesis.</text>
</comment>
<evidence type="ECO:0000256" key="11">
    <source>
        <dbReference type="ARBA" id="ARBA00060577"/>
    </source>
</evidence>
<feature type="transmembrane region" description="Helical" evidence="12">
    <location>
        <begin position="203"/>
        <end position="225"/>
    </location>
</feature>
<dbReference type="FunFam" id="1.20.120.1630:FF:000002">
    <property type="entry name" value="Steroid 5 alpha-reductase 1"/>
    <property type="match status" value="1"/>
</dbReference>
<dbReference type="GO" id="GO:0016020">
    <property type="term" value="C:membrane"/>
    <property type="evidence" value="ECO:0007669"/>
    <property type="project" value="UniProtKB-SubCell"/>
</dbReference>
<dbReference type="GeneID" id="105046291"/>
<proteinExistence type="inferred from homology"/>
<evidence type="ECO:0000256" key="9">
    <source>
        <dbReference type="ARBA" id="ARBA00037910"/>
    </source>
</evidence>
<feature type="domain" description="3-oxo-5-alpha-steroid 4-dehydrogenase C-terminal" evidence="13">
    <location>
        <begin position="173"/>
        <end position="324"/>
    </location>
</feature>
<keyword evidence="14" id="KW-1185">Reference proteome</keyword>
<dbReference type="FunCoup" id="A0A6I9R9Q1">
    <property type="interactions" value="704"/>
</dbReference>
<evidence type="ECO:0000256" key="6">
    <source>
        <dbReference type="ARBA" id="ARBA00022989"/>
    </source>
</evidence>
<evidence type="ECO:0000256" key="5">
    <source>
        <dbReference type="ARBA" id="ARBA00022692"/>
    </source>
</evidence>
<keyword evidence="5 12" id="KW-0812">Transmembrane</keyword>
<evidence type="ECO:0000256" key="3">
    <source>
        <dbReference type="ARBA" id="ARBA00007742"/>
    </source>
</evidence>
<keyword evidence="6 12" id="KW-1133">Transmembrane helix</keyword>
<name>A0A6I9R9Q1_ELAGV</name>
<evidence type="ECO:0000256" key="2">
    <source>
        <dbReference type="ARBA" id="ARBA00004972"/>
    </source>
</evidence>